<dbReference type="Pfam" id="PF13560">
    <property type="entry name" value="HTH_31"/>
    <property type="match status" value="1"/>
</dbReference>
<organism evidence="2 3">
    <name type="scientific">Cryobacterium glucosi</name>
    <dbReference type="NCBI Taxonomy" id="1259175"/>
    <lineage>
        <taxon>Bacteria</taxon>
        <taxon>Bacillati</taxon>
        <taxon>Actinomycetota</taxon>
        <taxon>Actinomycetes</taxon>
        <taxon>Micrococcales</taxon>
        <taxon>Microbacteriaceae</taxon>
        <taxon>Cryobacterium</taxon>
    </lineage>
</organism>
<dbReference type="Gene3D" id="3.30.450.180">
    <property type="match status" value="1"/>
</dbReference>
<dbReference type="Proteomes" id="UP000297604">
    <property type="component" value="Unassembled WGS sequence"/>
</dbReference>
<dbReference type="SUPFAM" id="SSF47413">
    <property type="entry name" value="lambda repressor-like DNA-binding domains"/>
    <property type="match status" value="1"/>
</dbReference>
<gene>
    <name evidence="2" type="ORF">E3O46_17205</name>
</gene>
<feature type="domain" description="HTH cro/C1-type" evidence="1">
    <location>
        <begin position="37"/>
        <end position="84"/>
    </location>
</feature>
<dbReference type="Pfam" id="PF17765">
    <property type="entry name" value="MLTR_LBD"/>
    <property type="match status" value="1"/>
</dbReference>
<dbReference type="CDD" id="cd00093">
    <property type="entry name" value="HTH_XRE"/>
    <property type="match status" value="1"/>
</dbReference>
<proteinExistence type="predicted"/>
<protein>
    <submittedName>
        <fullName evidence="2">XRE family transcriptional regulator</fullName>
    </submittedName>
</protein>
<accession>A0ABY2IK22</accession>
<dbReference type="Gene3D" id="1.10.260.40">
    <property type="entry name" value="lambda repressor-like DNA-binding domains"/>
    <property type="match status" value="1"/>
</dbReference>
<dbReference type="PANTHER" id="PTHR35010">
    <property type="entry name" value="BLL4672 PROTEIN-RELATED"/>
    <property type="match status" value="1"/>
</dbReference>
<dbReference type="InterPro" id="IPR041413">
    <property type="entry name" value="MLTR_LBD"/>
</dbReference>
<dbReference type="PROSITE" id="PS50943">
    <property type="entry name" value="HTH_CROC1"/>
    <property type="match status" value="1"/>
</dbReference>
<comment type="caution">
    <text evidence="2">The sequence shown here is derived from an EMBL/GenBank/DDBJ whole genome shotgun (WGS) entry which is preliminary data.</text>
</comment>
<dbReference type="RefSeq" id="WP_134562172.1">
    <property type="nucleotide sequence ID" value="NZ_SOFS01000044.1"/>
</dbReference>
<evidence type="ECO:0000313" key="3">
    <source>
        <dbReference type="Proteomes" id="UP000297604"/>
    </source>
</evidence>
<dbReference type="PANTHER" id="PTHR35010:SF2">
    <property type="entry name" value="BLL4672 PROTEIN"/>
    <property type="match status" value="1"/>
</dbReference>
<evidence type="ECO:0000259" key="1">
    <source>
        <dbReference type="PROSITE" id="PS50943"/>
    </source>
</evidence>
<dbReference type="InterPro" id="IPR001387">
    <property type="entry name" value="Cro/C1-type_HTH"/>
</dbReference>
<reference evidence="2 3" key="1">
    <citation type="submission" date="2019-03" db="EMBL/GenBank/DDBJ databases">
        <title>Genomics of glacier-inhabiting Cryobacterium strains.</title>
        <authorList>
            <person name="Liu Q."/>
            <person name="Xin Y.-H."/>
        </authorList>
    </citation>
    <scope>NUCLEOTIDE SEQUENCE [LARGE SCALE GENOMIC DNA]</scope>
    <source>
        <strain evidence="2 3">MDB1-5</strain>
    </source>
</reference>
<keyword evidence="3" id="KW-1185">Reference proteome</keyword>
<dbReference type="SMART" id="SM00530">
    <property type="entry name" value="HTH_XRE"/>
    <property type="match status" value="1"/>
</dbReference>
<sequence>MPTDRVALGEFLRSRRDRLTPAQAGIEAFPGARRVPGLRKEELAVVTGVSPDYYSRLEQGRQSNISRSVLDSLARALRLNETERAHLLDLADPDLIDPSARGRGTAPSQRADPGMLRLMTALDHLPVLLLGHRAEVLASNALFGAVMRELAPGSSFPRFLFLDPLARERILNWSQFASTLVASLRRDAARHPHDRRLTALIDELRGADADVARWWDDHGVRDYASVAKIIRHPLVGDLSFDIEIVSPPRDPDQHLIVYTAEPGSPTAGMLPVLDGWQHHSHVTPAR</sequence>
<evidence type="ECO:0000313" key="2">
    <source>
        <dbReference type="EMBL" id="TFC16879.1"/>
    </source>
</evidence>
<dbReference type="InterPro" id="IPR010982">
    <property type="entry name" value="Lambda_DNA-bd_dom_sf"/>
</dbReference>
<name>A0ABY2IK22_9MICO</name>
<dbReference type="EMBL" id="SOFS01000044">
    <property type="protein sequence ID" value="TFC16879.1"/>
    <property type="molecule type" value="Genomic_DNA"/>
</dbReference>